<dbReference type="Pfam" id="PF01850">
    <property type="entry name" value="PIN"/>
    <property type="match status" value="1"/>
</dbReference>
<dbReference type="STRING" id="183.GCA_002009735_02190"/>
<dbReference type="InterPro" id="IPR051619">
    <property type="entry name" value="TypeII_TA_RNase_PINc/VapC"/>
</dbReference>
<evidence type="ECO:0000259" key="2">
    <source>
        <dbReference type="Pfam" id="PF01850"/>
    </source>
</evidence>
<proteinExistence type="predicted"/>
<dbReference type="InterPro" id="IPR002716">
    <property type="entry name" value="PIN_dom"/>
</dbReference>
<dbReference type="InterPro" id="IPR029060">
    <property type="entry name" value="PIN-like_dom_sf"/>
</dbReference>
<dbReference type="PANTHER" id="PTHR35901">
    <property type="entry name" value="RIBONUCLEASE VAPC3"/>
    <property type="match status" value="1"/>
</dbReference>
<gene>
    <name evidence="3" type="ORF">Lepil_3818</name>
</gene>
<evidence type="ECO:0000313" key="3">
    <source>
        <dbReference type="EMBL" id="EHQ08471.1"/>
    </source>
</evidence>
<protein>
    <submittedName>
        <fullName evidence="3">PilT protein domain protein</fullName>
    </submittedName>
</protein>
<keyword evidence="1" id="KW-0460">Magnesium</keyword>
<organism evidence="3 4">
    <name type="scientific">Leptonema illini DSM 21528</name>
    <dbReference type="NCBI Taxonomy" id="929563"/>
    <lineage>
        <taxon>Bacteria</taxon>
        <taxon>Pseudomonadati</taxon>
        <taxon>Spirochaetota</taxon>
        <taxon>Spirochaetia</taxon>
        <taxon>Leptospirales</taxon>
        <taxon>Leptospiraceae</taxon>
        <taxon>Leptonema</taxon>
    </lineage>
</organism>
<evidence type="ECO:0000313" key="4">
    <source>
        <dbReference type="Proteomes" id="UP000005737"/>
    </source>
</evidence>
<reference evidence="3 4" key="1">
    <citation type="submission" date="2011-10" db="EMBL/GenBank/DDBJ databases">
        <title>The Improved High-Quality Draft genome of Leptonema illini DSM 21528.</title>
        <authorList>
            <consortium name="US DOE Joint Genome Institute (JGI-PGF)"/>
            <person name="Lucas S."/>
            <person name="Copeland A."/>
            <person name="Lapidus A."/>
            <person name="Glavina del Rio T."/>
            <person name="Dalin E."/>
            <person name="Tice H."/>
            <person name="Bruce D."/>
            <person name="Goodwin L."/>
            <person name="Pitluck S."/>
            <person name="Peters L."/>
            <person name="Mikhailova N."/>
            <person name="Held B."/>
            <person name="Kyrpides N."/>
            <person name="Mavromatis K."/>
            <person name="Ivanova N."/>
            <person name="Markowitz V."/>
            <person name="Cheng J.-F."/>
            <person name="Hugenholtz P."/>
            <person name="Woyke T."/>
            <person name="Wu D."/>
            <person name="Gronow S."/>
            <person name="Wellnitz S."/>
            <person name="Brambilla E.-M."/>
            <person name="Klenk H.-P."/>
            <person name="Eisen J.A."/>
        </authorList>
    </citation>
    <scope>NUCLEOTIDE SEQUENCE [LARGE SCALE GENOMIC DNA]</scope>
    <source>
        <strain evidence="3 4">DSM 21528</strain>
    </source>
</reference>
<dbReference type="PANTHER" id="PTHR35901:SF1">
    <property type="entry name" value="EXONUCLEASE VAPC9"/>
    <property type="match status" value="1"/>
</dbReference>
<evidence type="ECO:0000256" key="1">
    <source>
        <dbReference type="ARBA" id="ARBA00022842"/>
    </source>
</evidence>
<sequence>MSWVVDSSFVCSLFLPDEKSTGVEAIFSDALDSSLKAPILLKYEVANAVRSAVRRGRITSAVAMEIIPLFLDLPIEYDPLDNTSRASRILELALDHDLSVYDATYLELALHTNSGLLALDRKLQEICRQKDVPVIDE</sequence>
<dbReference type="EMBL" id="JH597773">
    <property type="protein sequence ID" value="EHQ08471.1"/>
    <property type="molecule type" value="Genomic_DNA"/>
</dbReference>
<dbReference type="RefSeq" id="WP_002775172.1">
    <property type="nucleotide sequence ID" value="NZ_JH597773.1"/>
</dbReference>
<dbReference type="AlphaFoldDB" id="H2CAU3"/>
<feature type="domain" description="PIN" evidence="2">
    <location>
        <begin position="4"/>
        <end position="127"/>
    </location>
</feature>
<dbReference type="Gene3D" id="3.40.50.1010">
    <property type="entry name" value="5'-nuclease"/>
    <property type="match status" value="1"/>
</dbReference>
<dbReference type="Proteomes" id="UP000005737">
    <property type="component" value="Unassembled WGS sequence"/>
</dbReference>
<name>H2CAU3_9LEPT</name>
<keyword evidence="4" id="KW-1185">Reference proteome</keyword>
<dbReference type="HOGENOM" id="CLU_121774_4_0_12"/>
<dbReference type="InterPro" id="IPR044153">
    <property type="entry name" value="PIN_Pae0151-like"/>
</dbReference>
<dbReference type="SUPFAM" id="SSF88723">
    <property type="entry name" value="PIN domain-like"/>
    <property type="match status" value="1"/>
</dbReference>
<dbReference type="CDD" id="cd09873">
    <property type="entry name" value="PIN_Pae0151-like"/>
    <property type="match status" value="1"/>
</dbReference>
<accession>H2CAU3</accession>